<dbReference type="Pfam" id="PF04055">
    <property type="entry name" value="Radical_SAM"/>
    <property type="match status" value="1"/>
</dbReference>
<dbReference type="PROSITE" id="PS50902">
    <property type="entry name" value="FLAVODOXIN_LIKE"/>
    <property type="match status" value="1"/>
</dbReference>
<accession>C5WZ58</accession>
<evidence type="ECO:0000256" key="10">
    <source>
        <dbReference type="ARBA" id="ARBA00022694"/>
    </source>
</evidence>
<dbReference type="InParanoid" id="C5WZ58"/>
<comment type="pathway">
    <text evidence="3">tRNA modification; wybutosine-tRNA(Phe) biosynthesis.</text>
</comment>
<evidence type="ECO:0000256" key="19">
    <source>
        <dbReference type="SAM" id="MobiDB-lite"/>
    </source>
</evidence>
<comment type="subcellular location">
    <subcellularLocation>
        <location evidence="17">Endomembrane system</location>
        <topology evidence="17">Single-pass membrane protein</topology>
    </subcellularLocation>
    <subcellularLocation>
        <location evidence="2">Membrane</location>
        <topology evidence="2">Single-pass type II membrane protein</topology>
    </subcellularLocation>
</comment>
<dbReference type="PROSITE" id="PS51918">
    <property type="entry name" value="RADICAL_SAM"/>
    <property type="match status" value="1"/>
</dbReference>
<dbReference type="InterPro" id="IPR034556">
    <property type="entry name" value="tRNA_wybutosine-synthase"/>
</dbReference>
<proteinExistence type="inferred from homology"/>
<feature type="region of interest" description="Disordered" evidence="19">
    <location>
        <begin position="74"/>
        <end position="226"/>
    </location>
</feature>
<keyword evidence="10" id="KW-0819">tRNA processing</keyword>
<feature type="region of interest" description="Disordered" evidence="19">
    <location>
        <begin position="1287"/>
        <end position="1310"/>
    </location>
</feature>
<comment type="similarity">
    <text evidence="4">Belongs to the methyltransferase superfamily.</text>
</comment>
<reference evidence="23" key="2">
    <citation type="submission" date="2017-02" db="EMBL/GenBank/DDBJ databases">
        <title>WGS assembly of Sorghum bicolor.</title>
        <authorList>
            <person name="Paterson A."/>
            <person name="Mullet J."/>
            <person name="Bowers J."/>
            <person name="Bruggmann R."/>
            <person name="Dubchak I."/>
            <person name="Grimwood J."/>
            <person name="Gundlach H."/>
            <person name="Haberer G."/>
            <person name="Hellsten U."/>
            <person name="Mitros T."/>
            <person name="Poliakov A."/>
            <person name="Schmutz J."/>
            <person name="Spannagl M."/>
            <person name="Tang H."/>
            <person name="Wang X."/>
            <person name="Wicker T."/>
            <person name="Bharti A."/>
            <person name="Chapman J."/>
            <person name="Feltus F."/>
            <person name="Gowik U."/>
            <person name="Grigoriev I."/>
            <person name="Lyons E."/>
            <person name="Maher C."/>
            <person name="Martis M."/>
            <person name="Narechania A."/>
            <person name="Otillar R."/>
            <person name="Penning B."/>
            <person name="Salamov A."/>
            <person name="Wang Y."/>
            <person name="Zhang L."/>
            <person name="Carpita N."/>
            <person name="Freeling M."/>
            <person name="Gingle A."/>
            <person name="Hash C."/>
            <person name="Keller B."/>
            <person name="Klein P."/>
            <person name="Kresovich S."/>
            <person name="Mccann M."/>
            <person name="Ming R."/>
            <person name="Peterson D."/>
            <person name="Rahman M."/>
            <person name="Ware D."/>
            <person name="Westhoff P."/>
            <person name="Mayer K."/>
            <person name="Messing J."/>
            <person name="Sims D."/>
            <person name="Jenkins J."/>
            <person name="Shu S."/>
            <person name="Rokhsar D."/>
        </authorList>
    </citation>
    <scope>NUCLEOTIDE SEQUENCE</scope>
</reference>
<keyword evidence="12" id="KW-0547">Nucleotide-binding</keyword>
<keyword evidence="9" id="KW-0949">S-adenosyl-L-methionine</keyword>
<keyword evidence="16" id="KW-0456">Lyase</keyword>
<dbReference type="InterPro" id="IPR013917">
    <property type="entry name" value="tRNA_wybutosine-synth"/>
</dbReference>
<dbReference type="Gene3D" id="3.20.20.70">
    <property type="entry name" value="Aldolase class I"/>
    <property type="match status" value="1"/>
</dbReference>
<evidence type="ECO:0000256" key="9">
    <source>
        <dbReference type="ARBA" id="ARBA00022691"/>
    </source>
</evidence>
<dbReference type="GO" id="GO:0016020">
    <property type="term" value="C:membrane"/>
    <property type="evidence" value="ECO:0007669"/>
    <property type="project" value="UniProtKB-SubCell"/>
</dbReference>
<protein>
    <recommendedName>
        <fullName evidence="6">tRNA 4-demethylwyosine synthase (AdoMet-dependent)</fullName>
        <ecNumber evidence="6">4.1.3.44</ecNumber>
    </recommendedName>
</protein>
<name>C5WZ58_SORBI</name>
<dbReference type="InterPro" id="IPR029063">
    <property type="entry name" value="SAM-dependent_MTases_sf"/>
</dbReference>
<dbReference type="PANTHER" id="PTHR13930:SF0">
    <property type="entry name" value="S-ADENOSYL-L-METHIONINE-DEPENDENT TRNA 4-DEMETHYLWYOSINE SYNTHASE TYW1-RELATED"/>
    <property type="match status" value="1"/>
</dbReference>
<evidence type="ECO:0000313" key="23">
    <source>
        <dbReference type="EMBL" id="EER93372.2"/>
    </source>
</evidence>
<dbReference type="Pfam" id="PF08608">
    <property type="entry name" value="Wyosine_form"/>
    <property type="match status" value="1"/>
</dbReference>
<evidence type="ECO:0000256" key="16">
    <source>
        <dbReference type="ARBA" id="ARBA00023239"/>
    </source>
</evidence>
<comment type="catalytic activity">
    <reaction evidence="18">
        <text>N(1)-methylguanosine(37) in tRNA(Phe) + pyruvate + S-adenosyl-L-methionine = 4-demethylwyosine(37) in tRNA(Phe) + 5'-deoxyadenosine + L-methionine + CO2 + H2O</text>
        <dbReference type="Rhea" id="RHEA:36347"/>
        <dbReference type="Rhea" id="RHEA-COMP:10164"/>
        <dbReference type="Rhea" id="RHEA-COMP:10165"/>
        <dbReference type="ChEBI" id="CHEBI:15361"/>
        <dbReference type="ChEBI" id="CHEBI:15377"/>
        <dbReference type="ChEBI" id="CHEBI:16526"/>
        <dbReference type="ChEBI" id="CHEBI:17319"/>
        <dbReference type="ChEBI" id="CHEBI:57844"/>
        <dbReference type="ChEBI" id="CHEBI:59789"/>
        <dbReference type="ChEBI" id="CHEBI:64315"/>
        <dbReference type="ChEBI" id="CHEBI:73542"/>
        <dbReference type="EC" id="4.1.3.44"/>
    </reaction>
</comment>
<dbReference type="GO" id="GO:0008168">
    <property type="term" value="F:methyltransferase activity"/>
    <property type="evidence" value="ECO:0007669"/>
    <property type="project" value="UniProtKB-KW"/>
</dbReference>
<dbReference type="Pfam" id="PF03141">
    <property type="entry name" value="Methyltransf_29"/>
    <property type="match status" value="1"/>
</dbReference>
<dbReference type="FunFam" id="3.40.50.150:FF:000258">
    <property type="entry name" value="Probable methyltransferase PMT28"/>
    <property type="match status" value="1"/>
</dbReference>
<feature type="domain" description="Radical SAM core" evidence="22">
    <location>
        <begin position="979"/>
        <end position="1222"/>
    </location>
</feature>
<dbReference type="Pfam" id="PF00258">
    <property type="entry name" value="Flavodoxin_1"/>
    <property type="match status" value="1"/>
</dbReference>
<dbReference type="SFLD" id="SFLDG01071">
    <property type="entry name" value="tRNA_wybutosine-synthesizing"/>
    <property type="match status" value="1"/>
</dbReference>
<keyword evidence="8" id="KW-0808">Transferase</keyword>
<dbReference type="FunFam" id="3.20.20.70:FF:000196">
    <property type="entry name" value="S-adenosyl-L-methionine-dependent tRNA 4-demethylwyosine synthase"/>
    <property type="match status" value="1"/>
</dbReference>
<dbReference type="OMA" id="WHEIGKE"/>
<dbReference type="SUPFAM" id="SSF53335">
    <property type="entry name" value="S-adenosyl-L-methionine-dependent methyltransferases"/>
    <property type="match status" value="2"/>
</dbReference>
<dbReference type="GO" id="GO:0046872">
    <property type="term" value="F:metal ion binding"/>
    <property type="evidence" value="ECO:0007669"/>
    <property type="project" value="UniProtKB-KW"/>
</dbReference>
<evidence type="ECO:0000259" key="22">
    <source>
        <dbReference type="PROSITE" id="PS51918"/>
    </source>
</evidence>
<feature type="compositionally biased region" description="Basic residues" evidence="19">
    <location>
        <begin position="214"/>
        <end position="223"/>
    </location>
</feature>
<dbReference type="Gene3D" id="3.40.50.360">
    <property type="match status" value="1"/>
</dbReference>
<reference evidence="23" key="1">
    <citation type="journal article" date="2009" name="Nature">
        <title>The Sorghum bicolor genome and the diversification of grasses.</title>
        <authorList>
            <person name="Paterson A.H."/>
            <person name="Bowers J.E."/>
            <person name="Bruggmann R."/>
            <person name="Dubchak I."/>
            <person name="Grimwood J."/>
            <person name="Gundlach H."/>
            <person name="Haberer G."/>
            <person name="Hellsten U."/>
            <person name="Mitros T."/>
            <person name="Poliakov A."/>
            <person name="Schmutz J."/>
            <person name="Spannagl M."/>
            <person name="Tang H."/>
            <person name="Wang X."/>
            <person name="Wicker T."/>
            <person name="Bharti A.K."/>
            <person name="Chapman J."/>
            <person name="Feltus F.A."/>
            <person name="Gowik U."/>
            <person name="Grigoriev I.V."/>
            <person name="Lyons E."/>
            <person name="Maher C.A."/>
            <person name="Martis M."/>
            <person name="Narechania A."/>
            <person name="Otillar R.P."/>
            <person name="Penning B.W."/>
            <person name="Salamov A.A."/>
            <person name="Wang Y."/>
            <person name="Zhang L."/>
            <person name="Carpita N.C."/>
            <person name="Freeling M."/>
            <person name="Gingle A.R."/>
            <person name="Hash C.T."/>
            <person name="Keller B."/>
            <person name="Klein P."/>
            <person name="Kresovich S."/>
            <person name="McCann M.C."/>
            <person name="Ming R."/>
            <person name="Peterson D.G."/>
            <person name="Mehboob-ur-Rahman"/>
            <person name="Ware D."/>
            <person name="Westhoff P."/>
            <person name="Mayer K.F."/>
            <person name="Messing J."/>
            <person name="Rokhsar D.S."/>
        </authorList>
    </citation>
    <scope>NUCLEOTIDE SEQUENCE [LARGE SCALE GENOMIC DNA]</scope>
</reference>
<feature type="domain" description="Flavodoxin-like" evidence="21">
    <location>
        <begin position="714"/>
        <end position="859"/>
    </location>
</feature>
<keyword evidence="15" id="KW-0411">Iron-sulfur</keyword>
<evidence type="ECO:0000256" key="1">
    <source>
        <dbReference type="ARBA" id="ARBA00001966"/>
    </source>
</evidence>
<sequence>MTVARGPPGRPSSGLLGCWRRRPALGFGAKVGIAIALGLSFAIIWTSLSPTSSSQQISTERSSFAAEVAAPPTAFHNRTAGGGGGHAHRKPRPVPHSHKKRHPAPSGSHSHPHRSNATASLDAAAVKADHSEPAPVTDPGPKEKEPEQEQEQEQEPDMEMEPEQEAELPMPEQGGDNSGKAPAEEDEEKPPQLELEDEPSEDDGEEDDPEAAKRKAPSKKRKLPPLFSPGAHYHWKLCGAKSSYHYIPCVDFDGDGSQRHHERSCPRSPVTCLVSLPKEYKQPAAWPERKDKVWYGNVGHPRLSNYVKGHNWLNHSGEYLMFPPDEWEFKGSARHYVESIDEMAPDIDWGKNIRIILDVGCKSAGFGIALLKKDVITLSLGLMNDQTDLAQVALERGIPATVGSLGSRRLPFPSGAFDAIHCGDCNIPWHSNGGKLLLEINRILRPGGYFIISSKSADLESEEGISASMTALCWNAIAYNSDDVSEAGVKIFQRPASNEVYDLRAKKDPPFCKEEQNKASAWYTHIKHCLHKAPVGIEERGSDWPEEWPKRLESFPEWLGDTQTRVASDHNHWKAVVEKSYLDGLGIDWSNIRNVMDMRAVFGGFAAALASKKVWVMNVVPVHAADTLPIIYERGLIGVYHDWCEPFSTYPRSYDLLHADHLFSRLKIRCKQPVSIVVEMDRILRPGGWAIIRDKLGILDPLETILKSLHWEIVMTFRKDKEGIMSHLSARLTADAGFPVRASDAATFDPDDLPSVPLLLLVIPTHDGGAPPPSAAFLSRWLEESAADFRAGALLLSGLRFAVFGVGSRAYGETFNAAAKSFSRWLRALGAVEVVPFGEGDMDGGDLEAVFEEWSRRVLRVVKGEEVGYGANEKSNGLDELELEGEDWDDDDEEEMVDGEVDMEDIAGKAPARRKNGNLEGVVANGVQNGVKDMVTPIIRTSLEKQGYKIIGSHSGVKICRWTKSQLRGRGGCYKHSFYGIESHRCMEATPSLACANKCVFCWRHHTNPVGKSWKWKMDDPLDIVNAAIDQHTKMVKQMKGVPGVKPEKLEEGLSPRHCALSLVGEPIMYPEINALVDELHRRHISTFLVTNAQFPEKIKALKPITQLYVSVDAATKESLKAVDRPLFSDFWERFLDSLKSLHEKDQRTVYRLTLVKGWNAEEIDAYAKLLDLGQPDFIEIKGVTYCGSSATSKLTMENVPWHSDVKEFSEVLASKSGGVYEVACEHAHSCCVLLAKVDKFKINGKWHTWIDYDRFHELVTSGKPFKSRDYMAMTPSWAVYGAEEGGFDPDQSRFKKERRHGTAAHKSLS</sequence>
<dbReference type="InterPro" id="IPR013785">
    <property type="entry name" value="Aldolase_TIM"/>
</dbReference>
<dbReference type="Proteomes" id="UP000000768">
    <property type="component" value="Chromosome 1"/>
</dbReference>
<dbReference type="eggNOG" id="ENOG502QRYM">
    <property type="taxonomic scope" value="Eukaryota"/>
</dbReference>
<keyword evidence="20" id="KW-0812">Transmembrane</keyword>
<evidence type="ECO:0000256" key="14">
    <source>
        <dbReference type="ARBA" id="ARBA00023004"/>
    </source>
</evidence>
<evidence type="ECO:0000256" key="6">
    <source>
        <dbReference type="ARBA" id="ARBA00012821"/>
    </source>
</evidence>
<keyword evidence="24" id="KW-1185">Reference proteome</keyword>
<evidence type="ECO:0000256" key="12">
    <source>
        <dbReference type="ARBA" id="ARBA00022741"/>
    </source>
</evidence>
<evidence type="ECO:0000256" key="3">
    <source>
        <dbReference type="ARBA" id="ARBA00004797"/>
    </source>
</evidence>
<dbReference type="Gramene" id="EER93372">
    <property type="protein sequence ID" value="EER93372"/>
    <property type="gene ID" value="SORBI_3001G073150"/>
</dbReference>
<feature type="transmembrane region" description="Helical" evidence="20">
    <location>
        <begin position="27"/>
        <end position="48"/>
    </location>
</feature>
<keyword evidence="11" id="KW-0479">Metal-binding</keyword>
<dbReference type="GO" id="GO:0010181">
    <property type="term" value="F:FMN binding"/>
    <property type="evidence" value="ECO:0007669"/>
    <property type="project" value="InterPro"/>
</dbReference>
<dbReference type="CDD" id="cd01335">
    <property type="entry name" value="Radical_SAM"/>
    <property type="match status" value="1"/>
</dbReference>
<dbReference type="FunCoup" id="C5WZ58">
    <property type="interactions" value="1805"/>
</dbReference>
<evidence type="ECO:0000256" key="13">
    <source>
        <dbReference type="ARBA" id="ARBA00022968"/>
    </source>
</evidence>
<evidence type="ECO:0000256" key="2">
    <source>
        <dbReference type="ARBA" id="ARBA00004606"/>
    </source>
</evidence>
<evidence type="ECO:0000256" key="18">
    <source>
        <dbReference type="ARBA" id="ARBA00049466"/>
    </source>
</evidence>
<evidence type="ECO:0000256" key="20">
    <source>
        <dbReference type="SAM" id="Phobius"/>
    </source>
</evidence>
<dbReference type="SUPFAM" id="SSF102114">
    <property type="entry name" value="Radical SAM enzymes"/>
    <property type="match status" value="1"/>
</dbReference>
<dbReference type="SFLD" id="SFLDS00029">
    <property type="entry name" value="Radical_SAM"/>
    <property type="match status" value="1"/>
</dbReference>
<dbReference type="GO" id="GO:0008033">
    <property type="term" value="P:tRNA processing"/>
    <property type="evidence" value="ECO:0007669"/>
    <property type="project" value="UniProtKB-KW"/>
</dbReference>
<evidence type="ECO:0000256" key="15">
    <source>
        <dbReference type="ARBA" id="ARBA00023014"/>
    </source>
</evidence>
<dbReference type="GO" id="GO:0032259">
    <property type="term" value="P:methylation"/>
    <property type="evidence" value="ECO:0007669"/>
    <property type="project" value="UniProtKB-KW"/>
</dbReference>
<feature type="compositionally biased region" description="Basic residues" evidence="19">
    <location>
        <begin position="86"/>
        <end position="103"/>
    </location>
</feature>
<dbReference type="PANTHER" id="PTHR13930">
    <property type="entry name" value="S-ADENOSYL-L-METHIONINE-DEPENDENT TRNA 4-DEMETHYLWYOSINE SYNTHASE"/>
    <property type="match status" value="1"/>
</dbReference>
<feature type="compositionally biased region" description="Acidic residues" evidence="19">
    <location>
        <begin position="184"/>
        <end position="209"/>
    </location>
</feature>
<feature type="compositionally biased region" description="Acidic residues" evidence="19">
    <location>
        <begin position="148"/>
        <end position="166"/>
    </location>
</feature>
<dbReference type="InterPro" id="IPR058240">
    <property type="entry name" value="rSAM_sf"/>
</dbReference>
<keyword evidence="8" id="KW-0489">Methyltransferase</keyword>
<gene>
    <name evidence="23" type="ORF">SORBI_3001G073150</name>
</gene>
<keyword evidence="7" id="KW-0004">4Fe-4S</keyword>
<evidence type="ECO:0000259" key="21">
    <source>
        <dbReference type="PROSITE" id="PS50902"/>
    </source>
</evidence>
<dbReference type="EMBL" id="CM000760">
    <property type="protein sequence ID" value="EER93372.2"/>
    <property type="molecule type" value="Genomic_DNA"/>
</dbReference>
<evidence type="ECO:0000256" key="8">
    <source>
        <dbReference type="ARBA" id="ARBA00022603"/>
    </source>
</evidence>
<dbReference type="CDD" id="cd02440">
    <property type="entry name" value="AdoMet_MTases"/>
    <property type="match status" value="1"/>
</dbReference>
<dbReference type="SUPFAM" id="SSF52218">
    <property type="entry name" value="Flavoproteins"/>
    <property type="match status" value="1"/>
</dbReference>
<dbReference type="STRING" id="4558.C5WZ58"/>
<dbReference type="HOGENOM" id="CLU_010485_2_4_1"/>
<dbReference type="Gene3D" id="3.40.50.150">
    <property type="entry name" value="Vaccinia Virus protein VP39"/>
    <property type="match status" value="1"/>
</dbReference>
<feature type="compositionally biased region" description="Basic residues" evidence="19">
    <location>
        <begin position="1296"/>
        <end position="1310"/>
    </location>
</feature>
<evidence type="ECO:0000256" key="7">
    <source>
        <dbReference type="ARBA" id="ARBA00022485"/>
    </source>
</evidence>
<comment type="cofactor">
    <cofactor evidence="1">
        <name>[4Fe-4S] cluster</name>
        <dbReference type="ChEBI" id="CHEBI:49883"/>
    </cofactor>
</comment>
<evidence type="ECO:0000256" key="17">
    <source>
        <dbReference type="ARBA" id="ARBA00037847"/>
    </source>
</evidence>
<evidence type="ECO:0000256" key="11">
    <source>
        <dbReference type="ARBA" id="ARBA00022723"/>
    </source>
</evidence>
<dbReference type="InterPro" id="IPR029039">
    <property type="entry name" value="Flavoprotein-like_sf"/>
</dbReference>
<dbReference type="GO" id="GO:0051539">
    <property type="term" value="F:4 iron, 4 sulfur cluster binding"/>
    <property type="evidence" value="ECO:0007669"/>
    <property type="project" value="UniProtKB-KW"/>
</dbReference>
<dbReference type="InterPro" id="IPR004159">
    <property type="entry name" value="Put_SAM_MeTrfase"/>
</dbReference>
<dbReference type="InterPro" id="IPR008254">
    <property type="entry name" value="Flavodoxin/NO_synth"/>
</dbReference>
<keyword evidence="14" id="KW-0408">Iron</keyword>
<organism evidence="23 24">
    <name type="scientific">Sorghum bicolor</name>
    <name type="common">Sorghum</name>
    <name type="synonym">Sorghum vulgare</name>
    <dbReference type="NCBI Taxonomy" id="4558"/>
    <lineage>
        <taxon>Eukaryota</taxon>
        <taxon>Viridiplantae</taxon>
        <taxon>Streptophyta</taxon>
        <taxon>Embryophyta</taxon>
        <taxon>Tracheophyta</taxon>
        <taxon>Spermatophyta</taxon>
        <taxon>Magnoliopsida</taxon>
        <taxon>Liliopsida</taxon>
        <taxon>Poales</taxon>
        <taxon>Poaceae</taxon>
        <taxon>PACMAD clade</taxon>
        <taxon>Panicoideae</taxon>
        <taxon>Andropogonodae</taxon>
        <taxon>Andropogoneae</taxon>
        <taxon>Sorghinae</taxon>
        <taxon>Sorghum</taxon>
    </lineage>
</organism>
<dbReference type="SFLD" id="SFLDF00284">
    <property type="entry name" value="tRNA_wybutosine-synthesizing"/>
    <property type="match status" value="1"/>
</dbReference>
<dbReference type="GO" id="GO:0012505">
    <property type="term" value="C:endomembrane system"/>
    <property type="evidence" value="ECO:0007669"/>
    <property type="project" value="UniProtKB-SubCell"/>
</dbReference>
<keyword evidence="20" id="KW-0472">Membrane</keyword>
<dbReference type="InterPro" id="IPR007197">
    <property type="entry name" value="rSAM"/>
</dbReference>
<evidence type="ECO:0000256" key="4">
    <source>
        <dbReference type="ARBA" id="ARBA00008361"/>
    </source>
</evidence>
<dbReference type="GO" id="GO:0005737">
    <property type="term" value="C:cytoplasm"/>
    <property type="evidence" value="ECO:0000318"/>
    <property type="project" value="GO_Central"/>
</dbReference>
<evidence type="ECO:0000256" key="5">
    <source>
        <dbReference type="ARBA" id="ARBA00010115"/>
    </source>
</evidence>
<dbReference type="GO" id="GO:0102521">
    <property type="term" value="F:tRNA-4-demethylwyosine synthase activity"/>
    <property type="evidence" value="ECO:0007669"/>
    <property type="project" value="UniProtKB-EC"/>
</dbReference>
<keyword evidence="20" id="KW-1133">Transmembrane helix</keyword>
<keyword evidence="13" id="KW-0735">Signal-anchor</keyword>
<dbReference type="UniPathway" id="UPA00375"/>
<dbReference type="EC" id="4.1.3.44" evidence="6"/>
<evidence type="ECO:0000313" key="24">
    <source>
        <dbReference type="Proteomes" id="UP000000768"/>
    </source>
</evidence>
<comment type="similarity">
    <text evidence="5">Belongs to the TYW1 family.</text>
</comment>